<reference evidence="13" key="2">
    <citation type="submission" date="2020-08" db="EMBL/GenBank/DDBJ databases">
        <title>Draft Genome Sequence of Cumin Blight Pathogen Alternaria burnsii.</title>
        <authorList>
            <person name="Feng Z."/>
        </authorList>
    </citation>
    <scope>NUCLEOTIDE SEQUENCE</scope>
    <source>
        <strain evidence="13">CBS107.38</strain>
    </source>
</reference>
<dbReference type="InterPro" id="IPR017853">
    <property type="entry name" value="GH"/>
</dbReference>
<evidence type="ECO:0000256" key="3">
    <source>
        <dbReference type="ARBA" id="ARBA00012729"/>
    </source>
</evidence>
<evidence type="ECO:0000256" key="10">
    <source>
        <dbReference type="RuleBase" id="RU000489"/>
    </source>
</evidence>
<evidence type="ECO:0000256" key="5">
    <source>
        <dbReference type="ARBA" id="ARBA00022857"/>
    </source>
</evidence>
<evidence type="ECO:0000313" key="13">
    <source>
        <dbReference type="EMBL" id="KAF7670976.1"/>
    </source>
</evidence>
<reference evidence="13" key="1">
    <citation type="submission" date="2020-01" db="EMBL/GenBank/DDBJ databases">
        <authorList>
            <person name="Feng Z.H.Z."/>
        </authorList>
    </citation>
    <scope>NUCLEOTIDE SEQUENCE</scope>
    <source>
        <strain evidence="13">CBS107.38</strain>
    </source>
</reference>
<feature type="region of interest" description="Disordered" evidence="11">
    <location>
        <begin position="1063"/>
        <end position="1091"/>
    </location>
</feature>
<evidence type="ECO:0000256" key="4">
    <source>
        <dbReference type="ARBA" id="ARBA00022801"/>
    </source>
</evidence>
<evidence type="ECO:0000256" key="6">
    <source>
        <dbReference type="ARBA" id="ARBA00023024"/>
    </source>
</evidence>
<dbReference type="InterPro" id="IPR001223">
    <property type="entry name" value="Glyco_hydro18_cat"/>
</dbReference>
<dbReference type="Proteomes" id="UP000596902">
    <property type="component" value="Unassembled WGS sequence"/>
</dbReference>
<dbReference type="SUPFAM" id="SSF51445">
    <property type="entry name" value="(Trans)glycosidases"/>
    <property type="match status" value="1"/>
</dbReference>
<dbReference type="Pfam" id="PF00704">
    <property type="entry name" value="Glyco_hydro_18"/>
    <property type="match status" value="1"/>
</dbReference>
<keyword evidence="6" id="KW-0146">Chitin degradation</keyword>
<dbReference type="InterPro" id="IPR036291">
    <property type="entry name" value="NAD(P)-bd_dom_sf"/>
</dbReference>
<sequence>GLGSRIYACAMMADFVTFLQANNLDPASPIAEIYANCYWAGWSLTTRSCSKRTIDDVPVGSLTHLNLAFAYIEPETFEIVPMPRTSDDVFSQITNLKQKAPGLKIWISLGGWTYSDNNTDTQAVWGDLARTGANRYKFAANLHKFMKTWGFDGVDLDWEYPGAPDRGGKPDDPGNFVLLLEALNTVFELAGDDYGISFTAPSSYWYLRWFKIDLLWKYVSWINLMSYDLHGSWDAPGTYIGPYVYAHTNKTEIKESLDLFWRMGVPADRINLGIGFYGRSYTLEDANCNKPGCKHSAPGVAGQCTGESGILSFAEIESYIKRFNLEKIYDKEAGVKYLAWGSNNQWVSYDDEETLQDKVDFAKEQGLLGLFVWSIDLDDTDHTALKALLGGKLDVFAEQNGYDSSAIDEGDFGSATGTECAWSSCGTTSCGAGYQSAGAQQYCGMRDGKAQRQTLCCPLKSTPDPKKCRWSGGQQGIEGFWCSGACHDGEIPVVSSTEPYIDDEHLSCWFGFAQYCCESSTGGVNDVCGWTDECLNLKDGRPQNSNSLKSVCGNRNFVTTKRGTCQGNKGVSYCCDKGIDTSSCYWNEGGNVPICSNSEFCSSTTSKIDQDQHGGPNGDGKGDGTHECKYTIPQQMGVWSWYNADLAFCCDTRGMGKETINLPVPLKNLFPTPGPDSNTEKITIKVDQTMGGQITPGNSNDPDDHAFGFYIMSGPEDEITTVNKRDGSHWELFDCDNSVGENRQTVKAVCTDSSENSNCDIIFTGGLEHTVVEMPSDCGPGKYAVARKMESSTAHAHIRHRLEKRGLSDAAVYDFTFDYDFTTFEKRADQSNVLVRIDYSDNPGYWDSIIEAPPGKHKRKRDLEIETMFGGNKKAWLEHTWRKEKRELHYTELHKRWWSGSWKEWWDKQRDVDIKYEGVRHRVHEQFNIKIFEETLTDCAEWADDLYFKSWVEMDLDVQTAGGVTVIGKLGNLESFEESSAWFRTEGQVTAQLKFEAFGKVSFHTGDVELFGAHNFGATFRVPGFVTIGPDFRIIGSLAGEAQLKINATYEMEMPGWDYSMRYPIPDGEDDKPDEETTKKDVSGSGGHDPFTWDLDASGKVTAHIIPKVTFGIVFDSSAISNAALDLGVDSYAQLYADTKVGSNQPFIYCYGMDAGAELFGNIEAPTVFKTKWSKHYSLWSDEYAVIPRYCSDGSAWETSYPFPPSLQALLVDRPNMRLTYINNDRGPHAMDKAILSSSHLDNLDFTALACRPEAVCPSEMSELKQCLLQARNLKTLRLQVGALSGRRNDDYQESPLNLPFQDGDMFPALEELTLDPEHQNYFPTAESCQMWSRCMDWGRLHTLDFGHGTPTALLQTLTGRVSQLKTFNFGFWEGYTGAARACWNSNKDMKVLEHFLNSIDALRNVKTYCHNDDHMQMVRPKLLAKHGQSLRSLEAKYWRSVAWEPEHFYNLAETARGIKILRLPMKVQIKEGTKRSSVWPDDQATGKTSAVARLKKLFTISSSQKHGVSSLKPSALSFSPWTPPSAATHRSVHSALASFRHLEQLHLTCYLEVDSDQLISYPNSWSVGSPQIKEKVAHGLMLRLWHDFGRESAIQQIEVAFVAAGGSTKIWHYTVSRKWEKRSPPSGPYVDMQGFKDFDLEKDVGDLSGKVIVITGGTAGLGEESVRAFAAHNPLHIYFTGRNIIAANTLISDIKVKYPTASLSFIKMDLSSLRAVKESIAEGFKHDRLDILMNNAGIIAKPAALSIDGYEIQFATNYLGHAMLTKQLLPVLLKTAKDPDSDVRIISTTSAGYEFHRAIKGGISFEELDSGSTMSRLVLGGWIRYGQSKLATILFTRELARRHPELTSVVIHPGLVKTPMNTEMAGLSKFFVNVTSRLSGEKWLEPHQGVLNQLWSAAGAEKGALKNGAYYTPVGVDSTERLTAEAKNQALAEKLWEWTENVLLKV</sequence>
<dbReference type="SUPFAM" id="SSF54556">
    <property type="entry name" value="Chitinase insertion domain"/>
    <property type="match status" value="1"/>
</dbReference>
<dbReference type="InterPro" id="IPR029070">
    <property type="entry name" value="Chitinase_insertion_sf"/>
</dbReference>
<dbReference type="PROSITE" id="PS51910">
    <property type="entry name" value="GH18_2"/>
    <property type="match status" value="1"/>
</dbReference>
<dbReference type="PROSITE" id="PS00061">
    <property type="entry name" value="ADH_SHORT"/>
    <property type="match status" value="1"/>
</dbReference>
<dbReference type="EMBL" id="JAAABM010000026">
    <property type="protein sequence ID" value="KAF7670976.1"/>
    <property type="molecule type" value="Genomic_DNA"/>
</dbReference>
<dbReference type="PRINTS" id="PR00081">
    <property type="entry name" value="GDHRDH"/>
</dbReference>
<organism evidence="13 14">
    <name type="scientific">Alternaria burnsii</name>
    <dbReference type="NCBI Taxonomy" id="1187904"/>
    <lineage>
        <taxon>Eukaryota</taxon>
        <taxon>Fungi</taxon>
        <taxon>Dikarya</taxon>
        <taxon>Ascomycota</taxon>
        <taxon>Pezizomycotina</taxon>
        <taxon>Dothideomycetes</taxon>
        <taxon>Pleosporomycetidae</taxon>
        <taxon>Pleosporales</taxon>
        <taxon>Pleosporineae</taxon>
        <taxon>Pleosporaceae</taxon>
        <taxon>Alternaria</taxon>
        <taxon>Alternaria sect. Alternaria</taxon>
    </lineage>
</organism>
<name>A0A8H7AXQ7_9PLEO</name>
<evidence type="ECO:0000256" key="7">
    <source>
        <dbReference type="ARBA" id="ARBA00023277"/>
    </source>
</evidence>
<dbReference type="PANTHER" id="PTHR11177:SF397">
    <property type="entry name" value="CHITINASE"/>
    <property type="match status" value="1"/>
</dbReference>
<evidence type="ECO:0000259" key="12">
    <source>
        <dbReference type="PROSITE" id="PS51910"/>
    </source>
</evidence>
<dbReference type="Gene3D" id="3.10.50.10">
    <property type="match status" value="1"/>
</dbReference>
<keyword evidence="14" id="KW-1185">Reference proteome</keyword>
<proteinExistence type="inferred from homology"/>
<dbReference type="SUPFAM" id="SSF51735">
    <property type="entry name" value="NAD(P)-binding Rossmann-fold domains"/>
    <property type="match status" value="1"/>
</dbReference>
<evidence type="ECO:0000256" key="11">
    <source>
        <dbReference type="SAM" id="MobiDB-lite"/>
    </source>
</evidence>
<dbReference type="GO" id="GO:0008843">
    <property type="term" value="F:endochitinase activity"/>
    <property type="evidence" value="ECO:0007669"/>
    <property type="project" value="UniProtKB-EC"/>
</dbReference>
<comment type="catalytic activity">
    <reaction evidence="1">
        <text>Random endo-hydrolysis of N-acetyl-beta-D-glucosaminide (1-&gt;4)-beta-linkages in chitin and chitodextrins.</text>
        <dbReference type="EC" id="3.2.1.14"/>
    </reaction>
</comment>
<dbReference type="GeneID" id="62209165"/>
<dbReference type="GO" id="GO:0008061">
    <property type="term" value="F:chitin binding"/>
    <property type="evidence" value="ECO:0007669"/>
    <property type="project" value="InterPro"/>
</dbReference>
<feature type="non-terminal residue" evidence="13">
    <location>
        <position position="1"/>
    </location>
</feature>
<dbReference type="SMART" id="SM00636">
    <property type="entry name" value="Glyco_18"/>
    <property type="match status" value="1"/>
</dbReference>
<dbReference type="GO" id="GO:0006032">
    <property type="term" value="P:chitin catabolic process"/>
    <property type="evidence" value="ECO:0007669"/>
    <property type="project" value="UniProtKB-KW"/>
</dbReference>
<dbReference type="GO" id="GO:0000272">
    <property type="term" value="P:polysaccharide catabolic process"/>
    <property type="evidence" value="ECO:0007669"/>
    <property type="project" value="UniProtKB-KW"/>
</dbReference>
<gene>
    <name evidence="13" type="ORF">GT037_010940</name>
</gene>
<keyword evidence="7" id="KW-0119">Carbohydrate metabolism</keyword>
<dbReference type="InterPro" id="IPR011583">
    <property type="entry name" value="Chitinase_II/V-like_cat"/>
</dbReference>
<evidence type="ECO:0000256" key="2">
    <source>
        <dbReference type="ARBA" id="ARBA00008682"/>
    </source>
</evidence>
<dbReference type="RefSeq" id="XP_038781358.1">
    <property type="nucleotide sequence ID" value="XM_038935987.1"/>
</dbReference>
<dbReference type="InterPro" id="IPR020904">
    <property type="entry name" value="Sc_DH/Rdtase_CS"/>
</dbReference>
<dbReference type="Gene3D" id="3.20.20.80">
    <property type="entry name" value="Glycosidases"/>
    <property type="match status" value="1"/>
</dbReference>
<dbReference type="PANTHER" id="PTHR11177">
    <property type="entry name" value="CHITINASE"/>
    <property type="match status" value="1"/>
</dbReference>
<dbReference type="InterPro" id="IPR001579">
    <property type="entry name" value="Glyco_hydro_18_chit_AS"/>
</dbReference>
<protein>
    <recommendedName>
        <fullName evidence="3">chitinase</fullName>
        <ecNumber evidence="3">3.2.1.14</ecNumber>
    </recommendedName>
</protein>
<dbReference type="Pfam" id="PF00106">
    <property type="entry name" value="adh_short"/>
    <property type="match status" value="1"/>
</dbReference>
<feature type="domain" description="GH18" evidence="12">
    <location>
        <begin position="33"/>
        <end position="392"/>
    </location>
</feature>
<comment type="similarity">
    <text evidence="2">Belongs to the glycosyl hydrolase 18 family. Chitinase class V subfamily.</text>
</comment>
<dbReference type="EC" id="3.2.1.14" evidence="3"/>
<dbReference type="PROSITE" id="PS01095">
    <property type="entry name" value="GH18_1"/>
    <property type="match status" value="1"/>
</dbReference>
<dbReference type="Gene3D" id="3.40.50.720">
    <property type="entry name" value="NAD(P)-binding Rossmann-like Domain"/>
    <property type="match status" value="1"/>
</dbReference>
<keyword evidence="5" id="KW-0521">NADP</keyword>
<dbReference type="InterPro" id="IPR002347">
    <property type="entry name" value="SDR_fam"/>
</dbReference>
<comment type="caution">
    <text evidence="13">The sequence shown here is derived from an EMBL/GenBank/DDBJ whole genome shotgun (WGS) entry which is preliminary data.</text>
</comment>
<evidence type="ECO:0000256" key="9">
    <source>
        <dbReference type="ARBA" id="ARBA00023326"/>
    </source>
</evidence>
<dbReference type="InterPro" id="IPR050314">
    <property type="entry name" value="Glycosyl_Hydrlase_18"/>
</dbReference>
<keyword evidence="8 10" id="KW-0326">Glycosidase</keyword>
<evidence type="ECO:0000256" key="8">
    <source>
        <dbReference type="ARBA" id="ARBA00023295"/>
    </source>
</evidence>
<keyword evidence="9" id="KW-0624">Polysaccharide degradation</keyword>
<keyword evidence="4 10" id="KW-0378">Hydrolase</keyword>
<evidence type="ECO:0000313" key="14">
    <source>
        <dbReference type="Proteomes" id="UP000596902"/>
    </source>
</evidence>
<accession>A0A8H7AXQ7</accession>
<evidence type="ECO:0000256" key="1">
    <source>
        <dbReference type="ARBA" id="ARBA00000822"/>
    </source>
</evidence>